<feature type="transmembrane region" description="Helical" evidence="7">
    <location>
        <begin position="174"/>
        <end position="195"/>
    </location>
</feature>
<feature type="transmembrane region" description="Helical" evidence="7">
    <location>
        <begin position="255"/>
        <end position="274"/>
    </location>
</feature>
<dbReference type="EMBL" id="JAJA02000001">
    <property type="protein sequence ID" value="KWS05131.1"/>
    <property type="molecule type" value="Genomic_DNA"/>
</dbReference>
<evidence type="ECO:0000256" key="5">
    <source>
        <dbReference type="ARBA" id="ARBA00022989"/>
    </source>
</evidence>
<reference evidence="9 10" key="1">
    <citation type="journal article" date="2014" name="Genome Announc.">
        <title>Draft Genome Sequence of Lysobacter capsici AZ78, a Bacterium Antagonistic to Plant-Pathogenic Oomycetes.</title>
        <authorList>
            <person name="Puopolo G."/>
            <person name="Sonego P."/>
            <person name="Engelen K."/>
            <person name="Pertot I."/>
        </authorList>
    </citation>
    <scope>NUCLEOTIDE SEQUENCE [LARGE SCALE GENOMIC DNA]</scope>
    <source>
        <strain evidence="9 10">AZ78</strain>
    </source>
</reference>
<protein>
    <submittedName>
        <fullName evidence="9">MFS superfamily export protein YceL</fullName>
    </submittedName>
</protein>
<comment type="subcellular location">
    <subcellularLocation>
        <location evidence="1">Cell membrane</location>
        <topology evidence="1">Multi-pass membrane protein</topology>
    </subcellularLocation>
</comment>
<feature type="transmembrane region" description="Helical" evidence="7">
    <location>
        <begin position="150"/>
        <end position="168"/>
    </location>
</feature>
<evidence type="ECO:0000256" key="1">
    <source>
        <dbReference type="ARBA" id="ARBA00004651"/>
    </source>
</evidence>
<keyword evidence="3" id="KW-1003">Cell membrane</keyword>
<feature type="domain" description="Major facilitator superfamily (MFS) profile" evidence="8">
    <location>
        <begin position="22"/>
        <end position="399"/>
    </location>
</feature>
<feature type="transmembrane region" description="Helical" evidence="7">
    <location>
        <begin position="281"/>
        <end position="301"/>
    </location>
</feature>
<dbReference type="InterPro" id="IPR050171">
    <property type="entry name" value="MFS_Transporters"/>
</dbReference>
<feature type="transmembrane region" description="Helical" evidence="7">
    <location>
        <begin position="26"/>
        <end position="46"/>
    </location>
</feature>
<evidence type="ECO:0000256" key="4">
    <source>
        <dbReference type="ARBA" id="ARBA00022692"/>
    </source>
</evidence>
<feature type="transmembrane region" description="Helical" evidence="7">
    <location>
        <begin position="307"/>
        <end position="324"/>
    </location>
</feature>
<accession>A0A108U9Q2</accession>
<feature type="transmembrane region" description="Helical" evidence="7">
    <location>
        <begin position="216"/>
        <end position="235"/>
    </location>
</feature>
<dbReference type="Proteomes" id="UP000023435">
    <property type="component" value="Unassembled WGS sequence"/>
</dbReference>
<evidence type="ECO:0000256" key="3">
    <source>
        <dbReference type="ARBA" id="ARBA00022475"/>
    </source>
</evidence>
<keyword evidence="2" id="KW-0813">Transport</keyword>
<dbReference type="SUPFAM" id="SSF103473">
    <property type="entry name" value="MFS general substrate transporter"/>
    <property type="match status" value="1"/>
</dbReference>
<comment type="caution">
    <text evidence="9">The sequence shown here is derived from an EMBL/GenBank/DDBJ whole genome shotgun (WGS) entry which is preliminary data.</text>
</comment>
<feature type="transmembrane region" description="Helical" evidence="7">
    <location>
        <begin position="377"/>
        <end position="394"/>
    </location>
</feature>
<dbReference type="Gene3D" id="1.20.1250.20">
    <property type="entry name" value="MFS general substrate transporter like domains"/>
    <property type="match status" value="1"/>
</dbReference>
<sequence length="411" mass="43452">MEATSVAIDEGATLSEAARRRGLHGLLVYTFLMVTGFAMLMPLVAVHFVNDLGMAAAAVGLALAVRQLTQQGLALVGGVLSDRYGARRMICLGVLLRAAGFASLAFADALPMLLCAMLLSALGGAMFEAPYQASIAALTDENTRPRYYAISNWISGVATTLGPLLGVALLHYDFRVVCLAAAACFAVNFLVALRLPQVRMPDRPPPLRHGLDLVRGNRAFIVLVGLMMLYWFVAVQINISFPLLAQRLTGTVDSVGVMFALSAGLTVALQYGLVRWLERRWSSAQVLVAGVVVMSLAAGAIGLVRDFAGLLICVGAFSIGALMTRPTQQTLIAGLADPRALGTFLGVSSLSLAVGGGIGNIAGGWMVDLAATKQWPWLPWAVFCVVGLASAFGLHQATRVRRERAPVIAES</sequence>
<gene>
    <name evidence="9" type="ORF">AZ78_2682</name>
</gene>
<dbReference type="GO" id="GO:0022857">
    <property type="term" value="F:transmembrane transporter activity"/>
    <property type="evidence" value="ECO:0007669"/>
    <property type="project" value="InterPro"/>
</dbReference>
<organism evidence="9 10">
    <name type="scientific">Lysobacter capsici AZ78</name>
    <dbReference type="NCBI Taxonomy" id="1444315"/>
    <lineage>
        <taxon>Bacteria</taxon>
        <taxon>Pseudomonadati</taxon>
        <taxon>Pseudomonadota</taxon>
        <taxon>Gammaproteobacteria</taxon>
        <taxon>Lysobacterales</taxon>
        <taxon>Lysobacteraceae</taxon>
        <taxon>Lysobacter</taxon>
    </lineage>
</organism>
<dbReference type="AlphaFoldDB" id="A0A108U9Q2"/>
<keyword evidence="5 7" id="KW-1133">Transmembrane helix</keyword>
<dbReference type="PANTHER" id="PTHR23517:SF2">
    <property type="entry name" value="MULTIDRUG RESISTANCE PROTEIN MDTH"/>
    <property type="match status" value="1"/>
</dbReference>
<dbReference type="InterPro" id="IPR020846">
    <property type="entry name" value="MFS_dom"/>
</dbReference>
<dbReference type="GO" id="GO:0005886">
    <property type="term" value="C:plasma membrane"/>
    <property type="evidence" value="ECO:0007669"/>
    <property type="project" value="UniProtKB-SubCell"/>
</dbReference>
<evidence type="ECO:0000256" key="2">
    <source>
        <dbReference type="ARBA" id="ARBA00022448"/>
    </source>
</evidence>
<evidence type="ECO:0000313" key="9">
    <source>
        <dbReference type="EMBL" id="KWS05131.1"/>
    </source>
</evidence>
<evidence type="ECO:0000313" key="10">
    <source>
        <dbReference type="Proteomes" id="UP000023435"/>
    </source>
</evidence>
<dbReference type="InterPro" id="IPR011701">
    <property type="entry name" value="MFS"/>
</dbReference>
<keyword evidence="4 7" id="KW-0812">Transmembrane</keyword>
<evidence type="ECO:0000256" key="7">
    <source>
        <dbReference type="SAM" id="Phobius"/>
    </source>
</evidence>
<dbReference type="Pfam" id="PF07690">
    <property type="entry name" value="MFS_1"/>
    <property type="match status" value="1"/>
</dbReference>
<evidence type="ECO:0000256" key="6">
    <source>
        <dbReference type="ARBA" id="ARBA00023136"/>
    </source>
</evidence>
<evidence type="ECO:0000259" key="8">
    <source>
        <dbReference type="PROSITE" id="PS50850"/>
    </source>
</evidence>
<dbReference type="PANTHER" id="PTHR23517">
    <property type="entry name" value="RESISTANCE PROTEIN MDTM, PUTATIVE-RELATED-RELATED"/>
    <property type="match status" value="1"/>
</dbReference>
<dbReference type="InterPro" id="IPR036259">
    <property type="entry name" value="MFS_trans_sf"/>
</dbReference>
<keyword evidence="6 7" id="KW-0472">Membrane</keyword>
<keyword evidence="10" id="KW-1185">Reference proteome</keyword>
<feature type="transmembrane region" description="Helical" evidence="7">
    <location>
        <begin position="344"/>
        <end position="365"/>
    </location>
</feature>
<dbReference type="PROSITE" id="PS50850">
    <property type="entry name" value="MFS"/>
    <property type="match status" value="1"/>
</dbReference>
<proteinExistence type="predicted"/>
<dbReference type="CDD" id="cd17329">
    <property type="entry name" value="MFS_MdtH_MDR_like"/>
    <property type="match status" value="1"/>
</dbReference>
<name>A0A108U9Q2_9GAMM</name>
<feature type="transmembrane region" description="Helical" evidence="7">
    <location>
        <begin position="116"/>
        <end position="138"/>
    </location>
</feature>